<dbReference type="EMBL" id="KY612839">
    <property type="protein sequence ID" value="ARM71035.1"/>
    <property type="molecule type" value="Genomic_DNA"/>
</dbReference>
<sequence>MRLIRTFGSKHTLHNGGSLFRYRYKYYLYGVRSNLRHITWLTSEDTANRFSRGVWVYFSKETNEIVQRIQD</sequence>
<gene>
    <name evidence="1" type="ORF">pVco5_047</name>
</gene>
<keyword evidence="2" id="KW-1185">Reference proteome</keyword>
<name>A0A1W6JV08_9CAUD</name>
<evidence type="ECO:0000313" key="1">
    <source>
        <dbReference type="EMBL" id="ARM71035.1"/>
    </source>
</evidence>
<proteinExistence type="predicted"/>
<reference evidence="1 2" key="1">
    <citation type="submission" date="2017-02" db="EMBL/GenBank/DDBJ databases">
        <title>Comeplete genome sequence of Bacteriophage pVco-5, that infects Vibrio corallilyticus.</title>
        <authorList>
            <person name="Kim H.J."/>
            <person name="Park S.C."/>
        </authorList>
    </citation>
    <scope>NUCLEOTIDE SEQUENCE [LARGE SCALE GENOMIC DNA]</scope>
</reference>
<evidence type="ECO:0000313" key="2">
    <source>
        <dbReference type="Proteomes" id="UP000225564"/>
    </source>
</evidence>
<accession>A0A1W6JV08</accession>
<organism evidence="1 2">
    <name type="scientific">Vibrio phage pVco-5</name>
    <dbReference type="NCBI Taxonomy" id="1965485"/>
    <lineage>
        <taxon>Viruses</taxon>
        <taxon>Duplodnaviria</taxon>
        <taxon>Heunggongvirae</taxon>
        <taxon>Uroviricota</taxon>
        <taxon>Caudoviricetes</taxon>
        <taxon>Schitoviridae</taxon>
        <taxon>Vicoquintavirus</taxon>
        <taxon>Vicoquintavirus Pvco5</taxon>
    </lineage>
</organism>
<protein>
    <submittedName>
        <fullName evidence="1">Uncharacterized protein</fullName>
    </submittedName>
</protein>
<dbReference type="Proteomes" id="UP000225564">
    <property type="component" value="Segment"/>
</dbReference>